<dbReference type="GO" id="GO:0046872">
    <property type="term" value="F:metal ion binding"/>
    <property type="evidence" value="ECO:0007669"/>
    <property type="project" value="UniProtKB-KW"/>
</dbReference>
<keyword evidence="10" id="KW-1185">Reference proteome</keyword>
<keyword evidence="5 8" id="KW-0378">Hydrolase</keyword>
<evidence type="ECO:0000256" key="5">
    <source>
        <dbReference type="ARBA" id="ARBA00022801"/>
    </source>
</evidence>
<evidence type="ECO:0000256" key="7">
    <source>
        <dbReference type="PIRSR" id="PIRSR600760-2"/>
    </source>
</evidence>
<feature type="binding site" evidence="7">
    <location>
        <position position="103"/>
    </location>
    <ligand>
        <name>Mg(2+)</name>
        <dbReference type="ChEBI" id="CHEBI:18420"/>
        <label>1</label>
        <note>catalytic</note>
    </ligand>
</feature>
<feature type="binding site" evidence="7">
    <location>
        <position position="84"/>
    </location>
    <ligand>
        <name>Mg(2+)</name>
        <dbReference type="ChEBI" id="CHEBI:18420"/>
        <label>1</label>
        <note>catalytic</note>
    </ligand>
</feature>
<dbReference type="FunFam" id="3.40.190.80:FF:000002">
    <property type="entry name" value="Inositol-1-monophosphatase"/>
    <property type="match status" value="1"/>
</dbReference>
<comment type="cofactor">
    <cofactor evidence="1 7 8">
        <name>Mg(2+)</name>
        <dbReference type="ChEBI" id="CHEBI:18420"/>
    </cofactor>
</comment>
<proteinExistence type="inferred from homology"/>
<dbReference type="GO" id="GO:0007165">
    <property type="term" value="P:signal transduction"/>
    <property type="evidence" value="ECO:0007669"/>
    <property type="project" value="TreeGrafter"/>
</dbReference>
<evidence type="ECO:0000256" key="4">
    <source>
        <dbReference type="ARBA" id="ARBA00022723"/>
    </source>
</evidence>
<dbReference type="PANTHER" id="PTHR20854">
    <property type="entry name" value="INOSITOL MONOPHOSPHATASE"/>
    <property type="match status" value="1"/>
</dbReference>
<protein>
    <recommendedName>
        <fullName evidence="8">Inositol-1-monophosphatase</fullName>
        <ecNumber evidence="8">3.1.3.25</ecNumber>
    </recommendedName>
</protein>
<evidence type="ECO:0000256" key="3">
    <source>
        <dbReference type="ARBA" id="ARBA00009759"/>
    </source>
</evidence>
<evidence type="ECO:0000313" key="10">
    <source>
        <dbReference type="Proteomes" id="UP001489004"/>
    </source>
</evidence>
<dbReference type="GO" id="GO:0006020">
    <property type="term" value="P:inositol metabolic process"/>
    <property type="evidence" value="ECO:0007669"/>
    <property type="project" value="TreeGrafter"/>
</dbReference>
<reference evidence="9 10" key="1">
    <citation type="journal article" date="2024" name="Nat. Commun.">
        <title>Phylogenomics reveals the evolutionary origins of lichenization in chlorophyte algae.</title>
        <authorList>
            <person name="Puginier C."/>
            <person name="Libourel C."/>
            <person name="Otte J."/>
            <person name="Skaloud P."/>
            <person name="Haon M."/>
            <person name="Grisel S."/>
            <person name="Petersen M."/>
            <person name="Berrin J.G."/>
            <person name="Delaux P.M."/>
            <person name="Dal Grande F."/>
            <person name="Keller J."/>
        </authorList>
    </citation>
    <scope>NUCLEOTIDE SEQUENCE [LARGE SCALE GENOMIC DNA]</scope>
    <source>
        <strain evidence="9 10">SAG 2043</strain>
    </source>
</reference>
<dbReference type="Gene3D" id="3.30.540.10">
    <property type="entry name" value="Fructose-1,6-Bisphosphatase, subunit A, domain 1"/>
    <property type="match status" value="1"/>
</dbReference>
<dbReference type="EC" id="3.1.3.25" evidence="8"/>
<dbReference type="InterPro" id="IPR033942">
    <property type="entry name" value="IMPase"/>
</dbReference>
<evidence type="ECO:0000256" key="1">
    <source>
        <dbReference type="ARBA" id="ARBA00001946"/>
    </source>
</evidence>
<dbReference type="Gene3D" id="3.40.190.80">
    <property type="match status" value="1"/>
</dbReference>
<gene>
    <name evidence="9" type="ORF">WJX72_004094</name>
</gene>
<comment type="caution">
    <text evidence="9">The sequence shown here is derived from an EMBL/GenBank/DDBJ whole genome shotgun (WGS) entry which is preliminary data.</text>
</comment>
<dbReference type="Pfam" id="PF00459">
    <property type="entry name" value="Inositol_P"/>
    <property type="match status" value="1"/>
</dbReference>
<comment type="similarity">
    <text evidence="3 8">Belongs to the inositol monophosphatase superfamily.</text>
</comment>
<feature type="binding site" evidence="7">
    <location>
        <position position="101"/>
    </location>
    <ligand>
        <name>Mg(2+)</name>
        <dbReference type="ChEBI" id="CHEBI:18420"/>
        <label>1</label>
        <note>catalytic</note>
    </ligand>
</feature>
<evidence type="ECO:0000256" key="6">
    <source>
        <dbReference type="ARBA" id="ARBA00022842"/>
    </source>
</evidence>
<evidence type="ECO:0000256" key="8">
    <source>
        <dbReference type="RuleBase" id="RU364068"/>
    </source>
</evidence>
<evidence type="ECO:0000313" key="9">
    <source>
        <dbReference type="EMBL" id="KAK9819934.1"/>
    </source>
</evidence>
<organism evidence="9 10">
    <name type="scientific">[Myrmecia] bisecta</name>
    <dbReference type="NCBI Taxonomy" id="41462"/>
    <lineage>
        <taxon>Eukaryota</taxon>
        <taxon>Viridiplantae</taxon>
        <taxon>Chlorophyta</taxon>
        <taxon>core chlorophytes</taxon>
        <taxon>Trebouxiophyceae</taxon>
        <taxon>Trebouxiales</taxon>
        <taxon>Trebouxiaceae</taxon>
        <taxon>Myrmecia</taxon>
    </lineage>
</organism>
<keyword evidence="6 7" id="KW-0460">Magnesium</keyword>
<sequence length="308" mass="32833">MAGCTPVASSFQAAQPASDYAGLLHAAEQAAAAGAKVVWEAADKPRNIMYKGTTDLVTETDKKSEEEILQVLTSKFADHAFLGEEGGVSGNPDSPYLWCVDPLDGTTNFTHSYPSFGVSVGVLHQGQPVAAVVVEFSGGPGTWVTRTYTASKGGGSYCNGQRIHVSSAEQLERSLLVTGFGYEHDAAWATNIELFKHFTDKSQGVRRLGAAAVDLCHVACGLVDAYWEFSIKPWDVTAGVLLVTEAGGVVTTLEGKPYTVFDRSIVAAGPTLHGHILDVTKGPTQQLRKQGQDLSPWFVPKGYKLPES</sequence>
<dbReference type="FunFam" id="3.30.540.10:FF:000003">
    <property type="entry name" value="Inositol-1-monophosphatase"/>
    <property type="match status" value="1"/>
</dbReference>
<name>A0AAW1QEW0_9CHLO</name>
<dbReference type="GO" id="GO:0008934">
    <property type="term" value="F:inositol monophosphate 1-phosphatase activity"/>
    <property type="evidence" value="ECO:0007669"/>
    <property type="project" value="InterPro"/>
</dbReference>
<feature type="binding site" evidence="7">
    <location>
        <position position="235"/>
    </location>
    <ligand>
        <name>Mg(2+)</name>
        <dbReference type="ChEBI" id="CHEBI:18420"/>
        <label>1</label>
        <note>catalytic</note>
    </ligand>
</feature>
<dbReference type="AlphaFoldDB" id="A0AAW1QEW0"/>
<dbReference type="CDD" id="cd01639">
    <property type="entry name" value="IMPase"/>
    <property type="match status" value="1"/>
</dbReference>
<comment type="catalytic activity">
    <reaction evidence="8">
        <text>a myo-inositol phosphate + H2O = myo-inositol + phosphate</text>
        <dbReference type="Rhea" id="RHEA:24056"/>
        <dbReference type="ChEBI" id="CHEBI:15377"/>
        <dbReference type="ChEBI" id="CHEBI:17268"/>
        <dbReference type="ChEBI" id="CHEBI:43474"/>
        <dbReference type="ChEBI" id="CHEBI:84139"/>
        <dbReference type="EC" id="3.1.3.25"/>
    </reaction>
</comment>
<accession>A0AAW1QEW0</accession>
<dbReference type="PRINTS" id="PR00377">
    <property type="entry name" value="IMPHPHTASES"/>
</dbReference>
<dbReference type="InterPro" id="IPR020583">
    <property type="entry name" value="Inositol_monoP_metal-BS"/>
</dbReference>
<dbReference type="PANTHER" id="PTHR20854:SF17">
    <property type="entry name" value="PHOSPHATASE IMPL1, CHLOROPLASTIC"/>
    <property type="match status" value="1"/>
</dbReference>
<evidence type="ECO:0000256" key="2">
    <source>
        <dbReference type="ARBA" id="ARBA00005152"/>
    </source>
</evidence>
<dbReference type="EMBL" id="JALJOR010000003">
    <property type="protein sequence ID" value="KAK9819934.1"/>
    <property type="molecule type" value="Genomic_DNA"/>
</dbReference>
<dbReference type="InterPro" id="IPR000760">
    <property type="entry name" value="Inositol_monophosphatase-like"/>
</dbReference>
<dbReference type="PROSITE" id="PS00629">
    <property type="entry name" value="IMP_1"/>
    <property type="match status" value="1"/>
</dbReference>
<dbReference type="Proteomes" id="UP001489004">
    <property type="component" value="Unassembled WGS sequence"/>
</dbReference>
<dbReference type="SUPFAM" id="SSF56655">
    <property type="entry name" value="Carbohydrate phosphatase"/>
    <property type="match status" value="1"/>
</dbReference>
<feature type="binding site" evidence="7">
    <location>
        <position position="104"/>
    </location>
    <ligand>
        <name>Mg(2+)</name>
        <dbReference type="ChEBI" id="CHEBI:18420"/>
        <label>1</label>
        <note>catalytic</note>
    </ligand>
</feature>
<comment type="pathway">
    <text evidence="2 8">Polyol metabolism; myo-inositol biosynthesis; myo-inositol from D-glucose 6-phosphate: step 2/2.</text>
</comment>
<keyword evidence="4 7" id="KW-0479">Metal-binding</keyword>